<organism evidence="2 3">
    <name type="scientific">Clonostachys solani</name>
    <dbReference type="NCBI Taxonomy" id="160281"/>
    <lineage>
        <taxon>Eukaryota</taxon>
        <taxon>Fungi</taxon>
        <taxon>Dikarya</taxon>
        <taxon>Ascomycota</taxon>
        <taxon>Pezizomycotina</taxon>
        <taxon>Sordariomycetes</taxon>
        <taxon>Hypocreomycetidae</taxon>
        <taxon>Hypocreales</taxon>
        <taxon>Bionectriaceae</taxon>
        <taxon>Clonostachys</taxon>
    </lineage>
</organism>
<proteinExistence type="predicted"/>
<protein>
    <submittedName>
        <fullName evidence="2">Uncharacterized protein</fullName>
    </submittedName>
</protein>
<reference evidence="2 3" key="2">
    <citation type="submission" date="2021-10" db="EMBL/GenBank/DDBJ databases">
        <authorList>
            <person name="Piombo E."/>
        </authorList>
    </citation>
    <scope>NUCLEOTIDE SEQUENCE [LARGE SCALE GENOMIC DNA]</scope>
</reference>
<evidence type="ECO:0000256" key="1">
    <source>
        <dbReference type="SAM" id="MobiDB-lite"/>
    </source>
</evidence>
<accession>A0A9N9YZH0</accession>
<sequence length="1009" mass="109619">MSRGTTNDKHAHTAHTIDPDTAHTIDPDTAMPGEDTGIGSPSMSQPPHVQSASDVNLSLTQPTQAGFDNPLSGRTSGDTLPLSEPTQAQFGRLMNHGRSGRDLPLVAQAQLNATVSGESTTIGGPPVNEPEQVQVDGFAAYETSDDDHPFTDEDGPDIFEIWDSLCTAYIANQSMRLSSGTFVQNGENDPSHPPLSSILKAAFTLHTASTSNAASTLDAASILDAASTLNAASLDVASLNVASILNAASLNAASTLNAASLNATSTLDAASTVNAASLNAASTLNAASLNAFPWKDMDFGVTSPMNQPAQVQSDEFLADGADHSTSHQFTAQMQPKSRPETPMSDGGSSVTLVLDDHAQVRSGTPMSDGGSSVTLHTGEPRFRSDTPMSDNMDDDMSDDIDDDIDDDGFEDDIGDEMWDERSEVIIEDLWEELRDGKVVDLADEVNAATSDAMEDAVSDCIYDADDAQTENMGDNGGDVSDEMHDASDRSGLSDGSSWTAPLILVVSPTQVEAHMLSVGSSDVNHLLAPDSTHNQLGGTTDGEGTSVKNLPLVHPVPLRVQPDFGSVINHAETSGNEGGVPRLVVSPSLTAADFLRNHLAVSMLGYAFGTGLTSVHMCYLPEIPRRLEQSVALRNSVYYFCLALRQFYTDSLQDVDESYGYFRASHGIQEELEMVLRFAKYGLADRLVTPELLAALTLTERTLKLFKQGGKAREYARSCKDLIAELWLVRGPPDLNDPLDTAVSNEIHGLLIREGCEVDITRIAHAPWNEALALCAVGRPTTAVSYDTDNRPFMMNDHIKLHGYTSKLEPLFVDMMKISTDFRNTRSLARKVRSRLQSIRDDTIFASVCASGRGGEDIGHDLRPMVYYYGKSFYLKAVMLAHIFQKMVMHEFVPLQLVYEMSYVIGISPANFLQCFDKAEHETPEYEVWTRIPQEVVHFAEKAVRHIEPKCPQPMLMQAMNPAVDDDPFPAPYDTVVWSPVDDRNFLNIPFCDLAKLRLFSSLHSSRTL</sequence>
<reference evidence="3" key="1">
    <citation type="submission" date="2019-06" db="EMBL/GenBank/DDBJ databases">
        <authorList>
            <person name="Broberg M."/>
        </authorList>
    </citation>
    <scope>NUCLEOTIDE SEQUENCE [LARGE SCALE GENOMIC DNA]</scope>
</reference>
<feature type="compositionally biased region" description="Basic and acidic residues" evidence="1">
    <location>
        <begin position="1"/>
        <end position="26"/>
    </location>
</feature>
<feature type="region of interest" description="Disordered" evidence="1">
    <location>
        <begin position="470"/>
        <end position="493"/>
    </location>
</feature>
<dbReference type="AlphaFoldDB" id="A0A9N9YZH0"/>
<keyword evidence="3" id="KW-1185">Reference proteome</keyword>
<dbReference type="Proteomes" id="UP000775872">
    <property type="component" value="Unassembled WGS sequence"/>
</dbReference>
<name>A0A9N9YZH0_9HYPO</name>
<feature type="compositionally biased region" description="Polar residues" evidence="1">
    <location>
        <begin position="326"/>
        <end position="335"/>
    </location>
</feature>
<feature type="compositionally biased region" description="Polar residues" evidence="1">
    <location>
        <begin position="39"/>
        <end position="84"/>
    </location>
</feature>
<dbReference type="EMBL" id="CABFOC020000014">
    <property type="protein sequence ID" value="CAH0046277.1"/>
    <property type="molecule type" value="Genomic_DNA"/>
</dbReference>
<evidence type="ECO:0000313" key="3">
    <source>
        <dbReference type="Proteomes" id="UP000775872"/>
    </source>
</evidence>
<feature type="region of interest" description="Disordered" evidence="1">
    <location>
        <begin position="324"/>
        <end position="394"/>
    </location>
</feature>
<feature type="compositionally biased region" description="Polar residues" evidence="1">
    <location>
        <begin position="361"/>
        <end position="375"/>
    </location>
</feature>
<gene>
    <name evidence="2" type="ORF">CSOL1703_00012007</name>
</gene>
<evidence type="ECO:0000313" key="2">
    <source>
        <dbReference type="EMBL" id="CAH0046277.1"/>
    </source>
</evidence>
<comment type="caution">
    <text evidence="2">The sequence shown here is derived from an EMBL/GenBank/DDBJ whole genome shotgun (WGS) entry which is preliminary data.</text>
</comment>
<feature type="region of interest" description="Disordered" evidence="1">
    <location>
        <begin position="1"/>
        <end position="84"/>
    </location>
</feature>
<dbReference type="OrthoDB" id="5138966at2759"/>